<feature type="coiled-coil region" evidence="1">
    <location>
        <begin position="246"/>
        <end position="280"/>
    </location>
</feature>
<dbReference type="InterPro" id="IPR011059">
    <property type="entry name" value="Metal-dep_hydrolase_composite"/>
</dbReference>
<protein>
    <submittedName>
        <fullName evidence="4">Metallo-dependent hydrolase</fullName>
    </submittedName>
</protein>
<gene>
    <name evidence="4" type="ORF">OP8BY_1859</name>
</gene>
<dbReference type="GO" id="GO:0016810">
    <property type="term" value="F:hydrolase activity, acting on carbon-nitrogen (but not peptide) bonds"/>
    <property type="evidence" value="ECO:0007669"/>
    <property type="project" value="InterPro"/>
</dbReference>
<evidence type="ECO:0000259" key="3">
    <source>
        <dbReference type="Pfam" id="PF01979"/>
    </source>
</evidence>
<evidence type="ECO:0000313" key="4">
    <source>
        <dbReference type="EMBL" id="RFT16255.1"/>
    </source>
</evidence>
<name>A0A3E2BNA9_9BACT</name>
<dbReference type="InterPro" id="IPR006680">
    <property type="entry name" value="Amidohydro-rel"/>
</dbReference>
<dbReference type="SUPFAM" id="SSF51556">
    <property type="entry name" value="Metallo-dependent hydrolases"/>
    <property type="match status" value="1"/>
</dbReference>
<keyword evidence="2" id="KW-0812">Transmembrane</keyword>
<dbReference type="PANTHER" id="PTHR43135:SF3">
    <property type="entry name" value="ALPHA-D-RIBOSE 1-METHYLPHOSPHONATE 5-TRIPHOSPHATE DIPHOSPHATASE"/>
    <property type="match status" value="1"/>
</dbReference>
<dbReference type="AlphaFoldDB" id="A0A3E2BNA9"/>
<keyword evidence="2" id="KW-1133">Transmembrane helix</keyword>
<dbReference type="Pfam" id="PF01979">
    <property type="entry name" value="Amidohydro_1"/>
    <property type="match status" value="1"/>
</dbReference>
<dbReference type="Proteomes" id="UP000257323">
    <property type="component" value="Unassembled WGS sequence"/>
</dbReference>
<evidence type="ECO:0000313" key="5">
    <source>
        <dbReference type="Proteomes" id="UP000257323"/>
    </source>
</evidence>
<dbReference type="InterPro" id="IPR051781">
    <property type="entry name" value="Metallo-dep_Hydrolase"/>
</dbReference>
<evidence type="ECO:0000256" key="2">
    <source>
        <dbReference type="SAM" id="Phobius"/>
    </source>
</evidence>
<keyword evidence="1" id="KW-0175">Coiled coil</keyword>
<comment type="caution">
    <text evidence="4">The sequence shown here is derived from an EMBL/GenBank/DDBJ whole genome shotgun (WGS) entry which is preliminary data.</text>
</comment>
<sequence length="460" mass="49387">MDFIKEIKTAVNVGDTADSGLKSYNLRKPLKGFLAGCACLLILFLLTNFSARSLGASNAAGGQTEPAEKAASRPLAIKAGRILTMAGPVLENGVILIENGRIKAVGKELSIPDGAEIIEEPEGWVLPGLIDAHSSLGLTDETGRSENEELSEPNVAQLSVVDGFYPFDKRIAQARAAGIAAALITPGRRSVIGGQMAVVRLQGRTVDEMVMLSPAGIKFSIGEGPKQAFGEKGRLPSTRMGNVYVIRQALLEAREYADKLAKYEKERAEAAKTKKKAEEIQAPKKDLKLEALAKVIRREIPAFIECYRMDDIGAALRLVDEFGLKAVFVGCAEGYLLADEIARRKIPVIVGPMSIGPKRTETEKVEISNAARLQAAGVKVVLQSEVQYGLGNLEELPLIAALAVRGGLPEEEALKAITINAAEVLGVADRLGSIAAGKEARLVIFRGHPLDYRTRVKRVF</sequence>
<accession>A0A3E2BNA9</accession>
<dbReference type="PANTHER" id="PTHR43135">
    <property type="entry name" value="ALPHA-D-RIBOSE 1-METHYLPHOSPHONATE 5-TRIPHOSPHATE DIPHOSPHATASE"/>
    <property type="match status" value="1"/>
</dbReference>
<reference evidence="4 5" key="1">
    <citation type="submission" date="2018-08" db="EMBL/GenBank/DDBJ databases">
        <title>Genome analysis of the thermophilic bacterium of the candidate phylum Aminicenantes from deep subsurface aquifer revealed its physiology and ecological role.</title>
        <authorList>
            <person name="Kadnikov V.V."/>
            <person name="Mardanov A.V."/>
            <person name="Beletsky A.V."/>
            <person name="Karnachuk O.V."/>
            <person name="Ravin N.V."/>
        </authorList>
    </citation>
    <scope>NUCLEOTIDE SEQUENCE [LARGE SCALE GENOMIC DNA]</scope>
    <source>
        <strain evidence="4">BY38</strain>
    </source>
</reference>
<dbReference type="Gene3D" id="3.20.20.140">
    <property type="entry name" value="Metal-dependent hydrolases"/>
    <property type="match status" value="1"/>
</dbReference>
<dbReference type="EMBL" id="QUAH01000004">
    <property type="protein sequence ID" value="RFT16255.1"/>
    <property type="molecule type" value="Genomic_DNA"/>
</dbReference>
<evidence type="ECO:0000256" key="1">
    <source>
        <dbReference type="SAM" id="Coils"/>
    </source>
</evidence>
<dbReference type="SUPFAM" id="SSF51338">
    <property type="entry name" value="Composite domain of metallo-dependent hydrolases"/>
    <property type="match status" value="1"/>
</dbReference>
<proteinExistence type="predicted"/>
<feature type="transmembrane region" description="Helical" evidence="2">
    <location>
        <begin position="32"/>
        <end position="51"/>
    </location>
</feature>
<keyword evidence="2" id="KW-0472">Membrane</keyword>
<keyword evidence="4" id="KW-0378">Hydrolase</keyword>
<feature type="domain" description="Amidohydrolase-related" evidence="3">
    <location>
        <begin position="125"/>
        <end position="449"/>
    </location>
</feature>
<organism evidence="4 5">
    <name type="scientific">Candidatus Saccharicenans subterraneus</name>
    <dbReference type="NCBI Taxonomy" id="2508984"/>
    <lineage>
        <taxon>Bacteria</taxon>
        <taxon>Candidatus Aminicenantota</taxon>
        <taxon>Candidatus Aminicenantia</taxon>
        <taxon>Candidatus Aminicenantales</taxon>
        <taxon>Candidatus Saccharicenantaceae</taxon>
        <taxon>Candidatus Saccharicenans</taxon>
    </lineage>
</organism>
<dbReference type="InterPro" id="IPR032466">
    <property type="entry name" value="Metal_Hydrolase"/>
</dbReference>